<feature type="signal peptide" evidence="3">
    <location>
        <begin position="1"/>
        <end position="22"/>
    </location>
</feature>
<evidence type="ECO:0000313" key="6">
    <source>
        <dbReference type="Proteomes" id="UP001380365"/>
    </source>
</evidence>
<feature type="region of interest" description="Disordered" evidence="1">
    <location>
        <begin position="253"/>
        <end position="298"/>
    </location>
</feature>
<dbReference type="EMBL" id="JBBGZA010000001">
    <property type="protein sequence ID" value="MEJ5093664.1"/>
    <property type="molecule type" value="Genomic_DNA"/>
</dbReference>
<dbReference type="Gene3D" id="3.10.310.50">
    <property type="match status" value="1"/>
</dbReference>
<keyword evidence="6" id="KW-1185">Reference proteome</keyword>
<evidence type="ECO:0000259" key="4">
    <source>
        <dbReference type="Pfam" id="PF04536"/>
    </source>
</evidence>
<evidence type="ECO:0000256" key="1">
    <source>
        <dbReference type="SAM" id="MobiDB-lite"/>
    </source>
</evidence>
<feature type="region of interest" description="Disordered" evidence="1">
    <location>
        <begin position="214"/>
        <end position="233"/>
    </location>
</feature>
<feature type="domain" description="TPM" evidence="4">
    <location>
        <begin position="32"/>
        <end position="155"/>
    </location>
</feature>
<feature type="chain" id="PRO_5045569681" evidence="3">
    <location>
        <begin position="23"/>
        <end position="298"/>
    </location>
</feature>
<accession>A0ABU8Q1Q5</accession>
<reference evidence="5 6" key="1">
    <citation type="submission" date="2023-12" db="EMBL/GenBank/DDBJ databases">
        <title>Gut-associated functions are favored during microbiome assembly across C. elegans life.</title>
        <authorList>
            <person name="Zimmermann J."/>
        </authorList>
    </citation>
    <scope>NUCLEOTIDE SEQUENCE [LARGE SCALE GENOMIC DNA]</scope>
    <source>
        <strain evidence="5 6">JUb134</strain>
    </source>
</reference>
<evidence type="ECO:0000313" key="5">
    <source>
        <dbReference type="EMBL" id="MEJ5093664.1"/>
    </source>
</evidence>
<feature type="transmembrane region" description="Helical" evidence="2">
    <location>
        <begin position="190"/>
        <end position="210"/>
    </location>
</feature>
<evidence type="ECO:0000256" key="2">
    <source>
        <dbReference type="SAM" id="Phobius"/>
    </source>
</evidence>
<dbReference type="InterPro" id="IPR007621">
    <property type="entry name" value="TPM_dom"/>
</dbReference>
<protein>
    <submittedName>
        <fullName evidence="5">TPM domain-containing protein</fullName>
    </submittedName>
</protein>
<dbReference type="PANTHER" id="PTHR30373:SF2">
    <property type="entry name" value="UPF0603 PROTEIN YGCG"/>
    <property type="match status" value="1"/>
</dbReference>
<evidence type="ECO:0000256" key="3">
    <source>
        <dbReference type="SAM" id="SignalP"/>
    </source>
</evidence>
<name>A0ABU8Q1Q5_9SPHN</name>
<comment type="caution">
    <text evidence="5">The sequence shown here is derived from an EMBL/GenBank/DDBJ whole genome shotgun (WGS) entry which is preliminary data.</text>
</comment>
<proteinExistence type="predicted"/>
<dbReference type="RefSeq" id="WP_132883967.1">
    <property type="nucleotide sequence ID" value="NZ_JBBGZA010000001.1"/>
</dbReference>
<gene>
    <name evidence="5" type="ORF">WH159_03785</name>
</gene>
<dbReference type="PANTHER" id="PTHR30373">
    <property type="entry name" value="UPF0603 PROTEIN YGCG"/>
    <property type="match status" value="1"/>
</dbReference>
<dbReference type="Pfam" id="PF04536">
    <property type="entry name" value="TPM_phosphatase"/>
    <property type="match status" value="1"/>
</dbReference>
<feature type="compositionally biased region" description="Gly residues" evidence="1">
    <location>
        <begin position="261"/>
        <end position="298"/>
    </location>
</feature>
<organism evidence="5 6">
    <name type="scientific">Sphingomonas molluscorum</name>
    <dbReference type="NCBI Taxonomy" id="418184"/>
    <lineage>
        <taxon>Bacteria</taxon>
        <taxon>Pseudomonadati</taxon>
        <taxon>Pseudomonadota</taxon>
        <taxon>Alphaproteobacteria</taxon>
        <taxon>Sphingomonadales</taxon>
        <taxon>Sphingomonadaceae</taxon>
        <taxon>Sphingomonas</taxon>
    </lineage>
</organism>
<keyword evidence="2" id="KW-1133">Transmembrane helix</keyword>
<keyword evidence="3" id="KW-0732">Signal</keyword>
<keyword evidence="2" id="KW-0472">Membrane</keyword>
<dbReference type="Proteomes" id="UP001380365">
    <property type="component" value="Unassembled WGS sequence"/>
</dbReference>
<keyword evidence="2" id="KW-0812">Transmembrane</keyword>
<sequence>MALVRLLLATLLALGSARAAQAQDFPQFTGFVVDAANVLPPDQEAALTQNLDQLQQQTNHQLVVATVPDLQGYPIEDYGYRLGRAWAVGLKDADNGAILLVAPNERKVRVEVGYGLEPVLTDAYSSVVINGTILPRFKAGDLAGGIVAGADALATQLSLPDADAQARAKAAAAEYDRTHSTAAKRGNGGGFPLGLVFWGMVLLFVLLSMFRGRGGRSGSGGKWRGRRYRSRGGGGSDWPIVLWTIANAIEHGSRDDDDRGGWGGWGGGGGSGGGGWGGGGFGGGGGGSFGGGGASGSW</sequence>